<dbReference type="SUPFAM" id="SSF46689">
    <property type="entry name" value="Homeodomain-like"/>
    <property type="match status" value="1"/>
</dbReference>
<comment type="caution">
    <text evidence="6">The sequence shown here is derived from an EMBL/GenBank/DDBJ whole genome shotgun (WGS) entry which is preliminary data.</text>
</comment>
<dbReference type="SUPFAM" id="SSF48498">
    <property type="entry name" value="Tetracyclin repressor-like, C-terminal domain"/>
    <property type="match status" value="1"/>
</dbReference>
<dbReference type="Gene3D" id="1.10.10.60">
    <property type="entry name" value="Homeodomain-like"/>
    <property type="match status" value="1"/>
</dbReference>
<sequence length="183" mass="20510">MTEEKISRPGGRSARVQQAVHRAVREIQDEAGRDGLTIVAIAARAGVTPSTIYRRWGELPQLLSDVAIENLRPELLPPDTGSFRGDMETWLEQYLEEISSPFGRSMLCDVLSSPEPVNAGQCTRYLIEQFEIMRLRAQDRGESPPTSESILDCIIAPLVFRILFAAEVPELSYARKLIARTRL</sequence>
<evidence type="ECO:0000256" key="3">
    <source>
        <dbReference type="ARBA" id="ARBA00023163"/>
    </source>
</evidence>
<dbReference type="GO" id="GO:0003700">
    <property type="term" value="F:DNA-binding transcription factor activity"/>
    <property type="evidence" value="ECO:0007669"/>
    <property type="project" value="TreeGrafter"/>
</dbReference>
<feature type="domain" description="HTH tetR-type" evidence="5">
    <location>
        <begin position="14"/>
        <end position="74"/>
    </location>
</feature>
<gene>
    <name evidence="6" type="ORF">ED28_05125</name>
</gene>
<dbReference type="InterPro" id="IPR011075">
    <property type="entry name" value="TetR_C"/>
</dbReference>
<keyword evidence="2 4" id="KW-0238">DNA-binding</keyword>
<accession>A0A443IFS0</accession>
<protein>
    <submittedName>
        <fullName evidence="6">TetR family transcriptional regulator</fullName>
    </submittedName>
</protein>
<organism evidence="6 7">
    <name type="scientific">[Pantoea] beijingensis</name>
    <dbReference type="NCBI Taxonomy" id="1324864"/>
    <lineage>
        <taxon>Bacteria</taxon>
        <taxon>Pseudomonadati</taxon>
        <taxon>Pseudomonadota</taxon>
        <taxon>Gammaproteobacteria</taxon>
        <taxon>Enterobacterales</taxon>
        <taxon>Erwiniaceae</taxon>
        <taxon>Erwinia</taxon>
    </lineage>
</organism>
<evidence type="ECO:0000313" key="6">
    <source>
        <dbReference type="EMBL" id="RWR02927.1"/>
    </source>
</evidence>
<dbReference type="Pfam" id="PF00440">
    <property type="entry name" value="TetR_N"/>
    <property type="match status" value="1"/>
</dbReference>
<evidence type="ECO:0000256" key="2">
    <source>
        <dbReference type="ARBA" id="ARBA00023125"/>
    </source>
</evidence>
<dbReference type="EMBL" id="JMEE01000006">
    <property type="protein sequence ID" value="RWR02927.1"/>
    <property type="molecule type" value="Genomic_DNA"/>
</dbReference>
<dbReference type="InterPro" id="IPR001647">
    <property type="entry name" value="HTH_TetR"/>
</dbReference>
<evidence type="ECO:0000256" key="4">
    <source>
        <dbReference type="PROSITE-ProRule" id="PRU00335"/>
    </source>
</evidence>
<dbReference type="PANTHER" id="PTHR30055">
    <property type="entry name" value="HTH-TYPE TRANSCRIPTIONAL REGULATOR RUTR"/>
    <property type="match status" value="1"/>
</dbReference>
<dbReference type="InterPro" id="IPR050109">
    <property type="entry name" value="HTH-type_TetR-like_transc_reg"/>
</dbReference>
<evidence type="ECO:0000313" key="7">
    <source>
        <dbReference type="Proteomes" id="UP000288794"/>
    </source>
</evidence>
<dbReference type="InterPro" id="IPR009057">
    <property type="entry name" value="Homeodomain-like_sf"/>
</dbReference>
<reference evidence="6 7" key="1">
    <citation type="submission" date="2014-04" db="EMBL/GenBank/DDBJ databases">
        <title>Draft genome sequence of Pantoea beijingensis strain LMG 27579, an emerging pathogen to Pleurotus eryngii with potential industrial application.</title>
        <authorList>
            <person name="Xu F."/>
            <person name="Liu Y."/>
            <person name="Wang S."/>
            <person name="Yin Y."/>
            <person name="Ma Y."/>
            <person name="Zhao S."/>
            <person name="Rong C."/>
        </authorList>
    </citation>
    <scope>NUCLEOTIDE SEQUENCE [LARGE SCALE GENOMIC DNA]</scope>
    <source>
        <strain evidence="6 7">LMG 27579</strain>
    </source>
</reference>
<dbReference type="Pfam" id="PF16859">
    <property type="entry name" value="TetR_C_11"/>
    <property type="match status" value="1"/>
</dbReference>
<dbReference type="GO" id="GO:0000976">
    <property type="term" value="F:transcription cis-regulatory region binding"/>
    <property type="evidence" value="ECO:0007669"/>
    <property type="project" value="TreeGrafter"/>
</dbReference>
<name>A0A443IFS0_9GAMM</name>
<evidence type="ECO:0000256" key="1">
    <source>
        <dbReference type="ARBA" id="ARBA00023015"/>
    </source>
</evidence>
<keyword evidence="1" id="KW-0805">Transcription regulation</keyword>
<keyword evidence="3" id="KW-0804">Transcription</keyword>
<evidence type="ECO:0000259" key="5">
    <source>
        <dbReference type="PROSITE" id="PS50977"/>
    </source>
</evidence>
<dbReference type="AlphaFoldDB" id="A0A443IFS0"/>
<dbReference type="PROSITE" id="PS50977">
    <property type="entry name" value="HTH_TETR_2"/>
    <property type="match status" value="1"/>
</dbReference>
<dbReference type="Proteomes" id="UP000288794">
    <property type="component" value="Unassembled WGS sequence"/>
</dbReference>
<proteinExistence type="predicted"/>
<dbReference type="InterPro" id="IPR036271">
    <property type="entry name" value="Tet_transcr_reg_TetR-rel_C_sf"/>
</dbReference>
<dbReference type="Gene3D" id="1.10.357.10">
    <property type="entry name" value="Tetracycline Repressor, domain 2"/>
    <property type="match status" value="1"/>
</dbReference>
<keyword evidence="7" id="KW-1185">Reference proteome</keyword>
<feature type="DNA-binding region" description="H-T-H motif" evidence="4">
    <location>
        <begin position="37"/>
        <end position="56"/>
    </location>
</feature>
<dbReference type="PANTHER" id="PTHR30055:SF148">
    <property type="entry name" value="TETR-FAMILY TRANSCRIPTIONAL REGULATOR"/>
    <property type="match status" value="1"/>
</dbReference>
<dbReference type="RefSeq" id="WP_128175866.1">
    <property type="nucleotide sequence ID" value="NZ_CP071409.1"/>
</dbReference>